<dbReference type="InterPro" id="IPR012887">
    <property type="entry name" value="GDP_fucose_pyrophosphorylase"/>
</dbReference>
<gene>
    <name evidence="5 6" type="primary">LOC106168917</name>
</gene>
<dbReference type="RefSeq" id="XP_013403631.1">
    <property type="nucleotide sequence ID" value="XM_013548177.2"/>
</dbReference>
<proteinExistence type="predicted"/>
<dbReference type="Pfam" id="PF07959">
    <property type="entry name" value="Fucose_pyrophosphorylase"/>
    <property type="match status" value="1"/>
</dbReference>
<dbReference type="GO" id="GO:0000166">
    <property type="term" value="F:nucleotide binding"/>
    <property type="evidence" value="ECO:0007669"/>
    <property type="project" value="UniProtKB-KW"/>
</dbReference>
<evidence type="ECO:0000313" key="5">
    <source>
        <dbReference type="RefSeq" id="XP_013403630.1"/>
    </source>
</evidence>
<sequence>MSETLSDRISACMKRVLKDFEKIRGQSKEDGFSIAFWDIVVITAADEEQKKAYELQLYGKLQRNEIPKGIPYHVYADPPGYKLGSGGSTFTALSELHKIYNQDLFDKKILMIHAGGQSQRLPSASVLGKIFSALPLGEPMYQLLELKLAMYLPVIEKMSPGVLLTSSDTLELFNDGEESDWAIDKPGFTAFAHPSSLEIGTGHGVYVLEEPKKMGKKKVEEALCLEVLQKPSVKLMYDKGAVIEKKDTNSKAEDPYVYSDSMFYFDHTLTQKMLKWYEENGPIQCEICAYGDFLQPLGPRATGEYIHNTSNVSHMEPALLKTREQMFSLLKGTQLNLVVFNESKFYHVGTTHEYIDNLCHSQSFSQELGLSRDAFSHFSQHNARLAKMPKLESAIAGCVMHSCLPSQSAVAASAVVEYSHFKIPVKIGANCIISNCFFDDDQSEELSLDIPANTFLHTIPMVHNGGTCYATVVYGTNDNIKKRAADRESAGQITFLGKDLKRACEFYKLKQPGDLFEKNPKALNLWFCQLFPVVSNMGQSCYFAVQMAKHMQSSSGDQELDLSGYPRVSMADLLETKDVAAMLEYREKLRKVIEKAHHH</sequence>
<dbReference type="AlphaFoldDB" id="A0A1S3J057"/>
<protein>
    <submittedName>
        <fullName evidence="5">Fucose-1-phosphate guanylyltransferase isoform X1</fullName>
    </submittedName>
    <submittedName>
        <fullName evidence="6">Fucose-1-phosphate guanylyltransferase isoform X2</fullName>
    </submittedName>
</protein>
<dbReference type="KEGG" id="lak:106168917"/>
<keyword evidence="4" id="KW-1185">Reference proteome</keyword>
<organism evidence="4 6">
    <name type="scientific">Lingula anatina</name>
    <name type="common">Brachiopod</name>
    <name type="synonym">Lingula unguis</name>
    <dbReference type="NCBI Taxonomy" id="7574"/>
    <lineage>
        <taxon>Eukaryota</taxon>
        <taxon>Metazoa</taxon>
        <taxon>Spiralia</taxon>
        <taxon>Lophotrochozoa</taxon>
        <taxon>Brachiopoda</taxon>
        <taxon>Linguliformea</taxon>
        <taxon>Lingulata</taxon>
        <taxon>Lingulida</taxon>
        <taxon>Linguloidea</taxon>
        <taxon>Lingulidae</taxon>
        <taxon>Lingula</taxon>
    </lineage>
</organism>
<dbReference type="Proteomes" id="UP000085678">
    <property type="component" value="Unplaced"/>
</dbReference>
<dbReference type="GeneID" id="106168917"/>
<keyword evidence="5 6" id="KW-0548">Nucleotidyltransferase</keyword>
<dbReference type="PANTHER" id="PTHR15045">
    <property type="entry name" value="FUCOSE-1-PHOSPHATE GUANYLYLTRANSFERASE"/>
    <property type="match status" value="1"/>
</dbReference>
<dbReference type="STRING" id="7574.A0A1S3J057"/>
<keyword evidence="1" id="KW-0808">Transferase</keyword>
<dbReference type="OrthoDB" id="10062280at2759"/>
<dbReference type="RefSeq" id="XP_013403630.1">
    <property type="nucleotide sequence ID" value="XM_013548176.1"/>
</dbReference>
<dbReference type="PANTHER" id="PTHR15045:SF1">
    <property type="entry name" value="FUCOSE-1-PHOSPHATE GUANYLYLTRANSFERASE"/>
    <property type="match status" value="1"/>
</dbReference>
<evidence type="ECO:0000313" key="6">
    <source>
        <dbReference type="RefSeq" id="XP_013403631.1"/>
    </source>
</evidence>
<feature type="domain" description="GDP-fucose pyrophosphorylase" evidence="3">
    <location>
        <begin position="102"/>
        <end position="535"/>
    </location>
</feature>
<accession>A0A1S3J057</accession>
<reference evidence="5 6" key="1">
    <citation type="submission" date="2025-04" db="UniProtKB">
        <authorList>
            <consortium name="RefSeq"/>
        </authorList>
    </citation>
    <scope>IDENTIFICATION</scope>
    <source>
        <tissue evidence="5 6">Gonads</tissue>
    </source>
</reference>
<dbReference type="GO" id="GO:0016779">
    <property type="term" value="F:nucleotidyltransferase activity"/>
    <property type="evidence" value="ECO:0007669"/>
    <property type="project" value="UniProtKB-KW"/>
</dbReference>
<dbReference type="OMA" id="DMIAYRE"/>
<keyword evidence="2" id="KW-0547">Nucleotide-binding</keyword>
<evidence type="ECO:0000256" key="1">
    <source>
        <dbReference type="ARBA" id="ARBA00022679"/>
    </source>
</evidence>
<evidence type="ECO:0000259" key="3">
    <source>
        <dbReference type="Pfam" id="PF07959"/>
    </source>
</evidence>
<name>A0A1S3J057_LINAN</name>
<dbReference type="GO" id="GO:0042350">
    <property type="term" value="P:GDP-L-fucose biosynthetic process"/>
    <property type="evidence" value="ECO:0007669"/>
    <property type="project" value="UniProtKB-ARBA"/>
</dbReference>
<evidence type="ECO:0000313" key="4">
    <source>
        <dbReference type="Proteomes" id="UP000085678"/>
    </source>
</evidence>
<evidence type="ECO:0000256" key="2">
    <source>
        <dbReference type="ARBA" id="ARBA00022741"/>
    </source>
</evidence>